<sequence>MNASLPLPVTVGQQYLCMRLETLREWARTERTHFEAAEGGGGSAGPQLSGACSTPAALWPDQTLIPGISRLTRR</sequence>
<organism evidence="1 2">
    <name type="scientific">Streptomyces lienomycini</name>
    <dbReference type="NCBI Taxonomy" id="284035"/>
    <lineage>
        <taxon>Bacteria</taxon>
        <taxon>Bacillati</taxon>
        <taxon>Actinomycetota</taxon>
        <taxon>Actinomycetes</taxon>
        <taxon>Kitasatosporales</taxon>
        <taxon>Streptomycetaceae</taxon>
        <taxon>Streptomyces</taxon>
    </lineage>
</organism>
<accession>A0ABV9WQA4</accession>
<reference evidence="2" key="1">
    <citation type="journal article" date="2019" name="Int. J. Syst. Evol. Microbiol.">
        <title>The Global Catalogue of Microorganisms (GCM) 10K type strain sequencing project: providing services to taxonomists for standard genome sequencing and annotation.</title>
        <authorList>
            <consortium name="The Broad Institute Genomics Platform"/>
            <consortium name="The Broad Institute Genome Sequencing Center for Infectious Disease"/>
            <person name="Wu L."/>
            <person name="Ma J."/>
        </authorList>
    </citation>
    <scope>NUCLEOTIDE SEQUENCE [LARGE SCALE GENOMIC DNA]</scope>
    <source>
        <strain evidence="2">CGMCC 4.1542</strain>
    </source>
</reference>
<evidence type="ECO:0000313" key="2">
    <source>
        <dbReference type="Proteomes" id="UP001595855"/>
    </source>
</evidence>
<dbReference type="RefSeq" id="WP_271321551.1">
    <property type="nucleotide sequence ID" value="NZ_BAAATN010000024.1"/>
</dbReference>
<gene>
    <name evidence="1" type="ORF">ACFPRC_04485</name>
</gene>
<proteinExistence type="predicted"/>
<protein>
    <submittedName>
        <fullName evidence="1">Uncharacterized protein</fullName>
    </submittedName>
</protein>
<keyword evidence="2" id="KW-1185">Reference proteome</keyword>
<name>A0ABV9WQA4_9ACTN</name>
<dbReference type="Proteomes" id="UP001595855">
    <property type="component" value="Unassembled WGS sequence"/>
</dbReference>
<evidence type="ECO:0000313" key="1">
    <source>
        <dbReference type="EMBL" id="MFC5014135.1"/>
    </source>
</evidence>
<dbReference type="EMBL" id="JBHSJO010000001">
    <property type="protein sequence ID" value="MFC5014135.1"/>
    <property type="molecule type" value="Genomic_DNA"/>
</dbReference>
<comment type="caution">
    <text evidence="1">The sequence shown here is derived from an EMBL/GenBank/DDBJ whole genome shotgun (WGS) entry which is preliminary data.</text>
</comment>